<dbReference type="EMBL" id="JARBJD010000135">
    <property type="protein sequence ID" value="KAK2950449.1"/>
    <property type="molecule type" value="Genomic_DNA"/>
</dbReference>
<feature type="chain" id="PRO_5047286661" description="Secreted protein" evidence="1">
    <location>
        <begin position="19"/>
        <end position="66"/>
    </location>
</feature>
<dbReference type="Proteomes" id="UP001281761">
    <property type="component" value="Unassembled WGS sequence"/>
</dbReference>
<feature type="signal peptide" evidence="1">
    <location>
        <begin position="1"/>
        <end position="18"/>
    </location>
</feature>
<name>A0ABQ9XFI5_9EUKA</name>
<protein>
    <recommendedName>
        <fullName evidence="4">Secreted protein</fullName>
    </recommendedName>
</protein>
<comment type="caution">
    <text evidence="2">The sequence shown here is derived from an EMBL/GenBank/DDBJ whole genome shotgun (WGS) entry which is preliminary data.</text>
</comment>
<evidence type="ECO:0000313" key="2">
    <source>
        <dbReference type="EMBL" id="KAK2950449.1"/>
    </source>
</evidence>
<keyword evidence="3" id="KW-1185">Reference proteome</keyword>
<evidence type="ECO:0000313" key="3">
    <source>
        <dbReference type="Proteomes" id="UP001281761"/>
    </source>
</evidence>
<proteinExistence type="predicted"/>
<reference evidence="2 3" key="1">
    <citation type="journal article" date="2022" name="bioRxiv">
        <title>Genomics of Preaxostyla Flagellates Illuminates Evolutionary Transitions and the Path Towards Mitochondrial Loss.</title>
        <authorList>
            <person name="Novak L.V.F."/>
            <person name="Treitli S.C."/>
            <person name="Pyrih J."/>
            <person name="Halakuc P."/>
            <person name="Pipaliya S.V."/>
            <person name="Vacek V."/>
            <person name="Brzon O."/>
            <person name="Soukal P."/>
            <person name="Eme L."/>
            <person name="Dacks J.B."/>
            <person name="Karnkowska A."/>
            <person name="Elias M."/>
            <person name="Hampl V."/>
        </authorList>
    </citation>
    <scope>NUCLEOTIDE SEQUENCE [LARGE SCALE GENOMIC DNA]</scope>
    <source>
        <strain evidence="2">NAU3</strain>
        <tissue evidence="2">Gut</tissue>
    </source>
</reference>
<evidence type="ECO:0000256" key="1">
    <source>
        <dbReference type="SAM" id="SignalP"/>
    </source>
</evidence>
<keyword evidence="1" id="KW-0732">Signal</keyword>
<evidence type="ECO:0008006" key="4">
    <source>
        <dbReference type="Google" id="ProtNLM"/>
    </source>
</evidence>
<sequence>MSPSLVAALSFSFPAPLALRVSESECVDQSVVAIGGKSINNIHRHRLFGRPEERKRTVIHTNQSLQ</sequence>
<organism evidence="2 3">
    <name type="scientific">Blattamonas nauphoetae</name>
    <dbReference type="NCBI Taxonomy" id="2049346"/>
    <lineage>
        <taxon>Eukaryota</taxon>
        <taxon>Metamonada</taxon>
        <taxon>Preaxostyla</taxon>
        <taxon>Oxymonadida</taxon>
        <taxon>Blattamonas</taxon>
    </lineage>
</organism>
<accession>A0ABQ9XFI5</accession>
<gene>
    <name evidence="2" type="ORF">BLNAU_14567</name>
</gene>